<evidence type="ECO:0000313" key="1">
    <source>
        <dbReference type="EMBL" id="MPC81724.1"/>
    </source>
</evidence>
<protein>
    <submittedName>
        <fullName evidence="1">Uncharacterized protein</fullName>
    </submittedName>
</protein>
<dbReference type="AlphaFoldDB" id="A0A5B7INC0"/>
<organism evidence="1 2">
    <name type="scientific">Portunus trituberculatus</name>
    <name type="common">Swimming crab</name>
    <name type="synonym">Neptunus trituberculatus</name>
    <dbReference type="NCBI Taxonomy" id="210409"/>
    <lineage>
        <taxon>Eukaryota</taxon>
        <taxon>Metazoa</taxon>
        <taxon>Ecdysozoa</taxon>
        <taxon>Arthropoda</taxon>
        <taxon>Crustacea</taxon>
        <taxon>Multicrustacea</taxon>
        <taxon>Malacostraca</taxon>
        <taxon>Eumalacostraca</taxon>
        <taxon>Eucarida</taxon>
        <taxon>Decapoda</taxon>
        <taxon>Pleocyemata</taxon>
        <taxon>Brachyura</taxon>
        <taxon>Eubrachyura</taxon>
        <taxon>Portunoidea</taxon>
        <taxon>Portunidae</taxon>
        <taxon>Portuninae</taxon>
        <taxon>Portunus</taxon>
    </lineage>
</organism>
<proteinExistence type="predicted"/>
<reference evidence="1 2" key="1">
    <citation type="submission" date="2019-05" db="EMBL/GenBank/DDBJ databases">
        <title>Another draft genome of Portunus trituberculatus and its Hox gene families provides insights of decapod evolution.</title>
        <authorList>
            <person name="Jeong J.-H."/>
            <person name="Song I."/>
            <person name="Kim S."/>
            <person name="Choi T."/>
            <person name="Kim D."/>
            <person name="Ryu S."/>
            <person name="Kim W."/>
        </authorList>
    </citation>
    <scope>NUCLEOTIDE SEQUENCE [LARGE SCALE GENOMIC DNA]</scope>
    <source>
        <tissue evidence="1">Muscle</tissue>
    </source>
</reference>
<evidence type="ECO:0000313" key="2">
    <source>
        <dbReference type="Proteomes" id="UP000324222"/>
    </source>
</evidence>
<dbReference type="Proteomes" id="UP000324222">
    <property type="component" value="Unassembled WGS sequence"/>
</dbReference>
<name>A0A5B7INC0_PORTR</name>
<accession>A0A5B7INC0</accession>
<sequence>MKNKLERRVAGRGCGGRGVSDRRAVEAWLTRALRPLINC</sequence>
<gene>
    <name evidence="1" type="ORF">E2C01_076355</name>
</gene>
<dbReference type="EMBL" id="VSRR010057802">
    <property type="protein sequence ID" value="MPC81724.1"/>
    <property type="molecule type" value="Genomic_DNA"/>
</dbReference>
<keyword evidence="2" id="KW-1185">Reference proteome</keyword>
<comment type="caution">
    <text evidence="1">The sequence shown here is derived from an EMBL/GenBank/DDBJ whole genome shotgun (WGS) entry which is preliminary data.</text>
</comment>